<protein>
    <recommendedName>
        <fullName evidence="3">biotin--[biotin carboxyl-carrier protein] ligase</fullName>
        <ecNumber evidence="3">6.3.4.15</ecNumber>
    </recommendedName>
</protein>
<dbReference type="PANTHER" id="PTHR12835">
    <property type="entry name" value="BIOTIN PROTEIN LIGASE"/>
    <property type="match status" value="1"/>
</dbReference>
<dbReference type="AlphaFoldDB" id="A0A839MZ11"/>
<dbReference type="GO" id="GO:0004016">
    <property type="term" value="F:adenylate cyclase activity"/>
    <property type="evidence" value="ECO:0007669"/>
    <property type="project" value="UniProtKB-ARBA"/>
</dbReference>
<gene>
    <name evidence="6" type="ORF">FHU39_000674</name>
</gene>
<dbReference type="RefSeq" id="WP_343065723.1">
    <property type="nucleotide sequence ID" value="NZ_JACHVQ010000001.1"/>
</dbReference>
<dbReference type="GO" id="GO:0035556">
    <property type="term" value="P:intracellular signal transduction"/>
    <property type="evidence" value="ECO:0007669"/>
    <property type="project" value="InterPro"/>
</dbReference>
<evidence type="ECO:0000259" key="5">
    <source>
        <dbReference type="PROSITE" id="PS51733"/>
    </source>
</evidence>
<dbReference type="Pfam" id="PF02237">
    <property type="entry name" value="BPL_C"/>
    <property type="match status" value="1"/>
</dbReference>
<dbReference type="Pfam" id="PF03099">
    <property type="entry name" value="BPL_LplA_LipB"/>
    <property type="match status" value="1"/>
</dbReference>
<reference evidence="6 7" key="1">
    <citation type="submission" date="2020-08" db="EMBL/GenBank/DDBJ databases">
        <title>Sequencing the genomes of 1000 actinobacteria strains.</title>
        <authorList>
            <person name="Klenk H.-P."/>
        </authorList>
    </citation>
    <scope>NUCLEOTIDE SEQUENCE [LARGE SCALE GENOMIC DNA]</scope>
    <source>
        <strain evidence="6 7">DSM 105369</strain>
    </source>
</reference>
<dbReference type="Gene3D" id="2.30.30.100">
    <property type="match status" value="1"/>
</dbReference>
<proteinExistence type="predicted"/>
<comment type="caution">
    <text evidence="6">The sequence shown here is derived from an EMBL/GenBank/DDBJ whole genome shotgun (WGS) entry which is preliminary data.</text>
</comment>
<feature type="domain" description="BPL/LPL catalytic" evidence="5">
    <location>
        <begin position="8"/>
        <end position="194"/>
    </location>
</feature>
<dbReference type="InterPro" id="IPR045864">
    <property type="entry name" value="aa-tRNA-synth_II/BPL/LPL"/>
</dbReference>
<evidence type="ECO:0000256" key="2">
    <source>
        <dbReference type="ARBA" id="ARBA00023267"/>
    </source>
</evidence>
<dbReference type="SUPFAM" id="SSF55681">
    <property type="entry name" value="Class II aaRS and biotin synthetases"/>
    <property type="match status" value="1"/>
</dbReference>
<dbReference type="SMART" id="SM00044">
    <property type="entry name" value="CYCc"/>
    <property type="match status" value="1"/>
</dbReference>
<accession>A0A839MZ11</accession>
<evidence type="ECO:0000256" key="3">
    <source>
        <dbReference type="ARBA" id="ARBA00024227"/>
    </source>
</evidence>
<keyword evidence="7" id="KW-1185">Reference proteome</keyword>
<evidence type="ECO:0000256" key="1">
    <source>
        <dbReference type="ARBA" id="ARBA00022598"/>
    </source>
</evidence>
<dbReference type="Gene3D" id="3.30.70.1230">
    <property type="entry name" value="Nucleotide cyclase"/>
    <property type="match status" value="1"/>
</dbReference>
<dbReference type="InterPro" id="IPR004143">
    <property type="entry name" value="BPL_LPL_catalytic"/>
</dbReference>
<sequence length="596" mass="64161">MSHFLDRSEINDRLADTPWQDVDVTPQIASTNDELMRDPRPWRALLTDNQTEGRGRVDRSWVVPPGRSIALSATLPLPQDATRWGWVPLLVGVAVRRAVRNLTGASIGLKWPNDVLARADARQPWGKLAGILCNASGGAEPTVVAGIGINVHQERDELPVDNATSLHLIGHDVRCEDLAVGVLQELAAVQQEWGGPELDDVYRSACVTIGQQVRVELSEDDAVSGEALDVDPMGRLLVDTPSGPVPHAVGDVIHIRPGESTVPPEPSPRERAAFVDALEQRLLGSPRTLRRADVARSAGVTTDETRRLWRALGFVNARDEDTVFTEADVKATRSVARTIRDGALDEATVLGLARAVGRSTDRLAMWSLQVITDMVIGSDTLGVDSRVARLAAERAVDVADDLSPLIDYVWRRSLAVAISRLIADSEPESHIGVIRTIGFADLVNFTQLTRQLNERELAVLVQRFESLASDIVAAHGGAIVKTIGDEVLFSHTTVEGATAIAFDLLDQAAADDLIPRMRVGLATGRVLARLGDVYGNTVNRAARLTGAASPGTVLADTDVASALAGRTDVRAVAREAIHLAGIGEITSWVLSRRRGN</sequence>
<name>A0A839MZ11_9MICO</name>
<dbReference type="EC" id="6.3.4.15" evidence="3"/>
<dbReference type="InterPro" id="IPR001054">
    <property type="entry name" value="A/G_cyclase"/>
</dbReference>
<dbReference type="Gene3D" id="3.30.930.10">
    <property type="entry name" value="Bira Bifunctional Protein, Domain 2"/>
    <property type="match status" value="1"/>
</dbReference>
<evidence type="ECO:0000259" key="4">
    <source>
        <dbReference type="PROSITE" id="PS50125"/>
    </source>
</evidence>
<dbReference type="InterPro" id="IPR029787">
    <property type="entry name" value="Nucleotide_cyclase"/>
</dbReference>
<dbReference type="GO" id="GO:0005737">
    <property type="term" value="C:cytoplasm"/>
    <property type="evidence" value="ECO:0007669"/>
    <property type="project" value="TreeGrafter"/>
</dbReference>
<dbReference type="PANTHER" id="PTHR12835:SF5">
    <property type="entry name" value="BIOTIN--PROTEIN LIGASE"/>
    <property type="match status" value="1"/>
</dbReference>
<keyword evidence="2" id="KW-0092">Biotin</keyword>
<dbReference type="GO" id="GO:0004077">
    <property type="term" value="F:biotin--[biotin carboxyl-carrier protein] ligase activity"/>
    <property type="evidence" value="ECO:0007669"/>
    <property type="project" value="UniProtKB-EC"/>
</dbReference>
<organism evidence="6 7">
    <name type="scientific">Flexivirga oryzae</name>
    <dbReference type="NCBI Taxonomy" id="1794944"/>
    <lineage>
        <taxon>Bacteria</taxon>
        <taxon>Bacillati</taxon>
        <taxon>Actinomycetota</taxon>
        <taxon>Actinomycetes</taxon>
        <taxon>Micrococcales</taxon>
        <taxon>Dermacoccaceae</taxon>
        <taxon>Flexivirga</taxon>
    </lineage>
</organism>
<dbReference type="PROSITE" id="PS51733">
    <property type="entry name" value="BPL_LPL_CATALYTIC"/>
    <property type="match status" value="1"/>
</dbReference>
<dbReference type="Pfam" id="PF00211">
    <property type="entry name" value="Guanylate_cyc"/>
    <property type="match status" value="1"/>
</dbReference>
<dbReference type="PROSITE" id="PS50125">
    <property type="entry name" value="GUANYLATE_CYCLASE_2"/>
    <property type="match status" value="1"/>
</dbReference>
<dbReference type="InterPro" id="IPR004408">
    <property type="entry name" value="Biotin_CoA_COase_ligase"/>
</dbReference>
<keyword evidence="1 6" id="KW-0436">Ligase</keyword>
<evidence type="ECO:0000313" key="6">
    <source>
        <dbReference type="EMBL" id="MBB2890690.1"/>
    </source>
</evidence>
<feature type="domain" description="Guanylate cyclase" evidence="4">
    <location>
        <begin position="436"/>
        <end position="545"/>
    </location>
</feature>
<dbReference type="Proteomes" id="UP000559182">
    <property type="component" value="Unassembled WGS sequence"/>
</dbReference>
<dbReference type="CDD" id="cd16442">
    <property type="entry name" value="BPL"/>
    <property type="match status" value="1"/>
</dbReference>
<dbReference type="SUPFAM" id="SSF55073">
    <property type="entry name" value="Nucleotide cyclase"/>
    <property type="match status" value="1"/>
</dbReference>
<dbReference type="NCBIfam" id="TIGR00121">
    <property type="entry name" value="birA_ligase"/>
    <property type="match status" value="1"/>
</dbReference>
<dbReference type="EMBL" id="JACHVQ010000001">
    <property type="protein sequence ID" value="MBB2890690.1"/>
    <property type="molecule type" value="Genomic_DNA"/>
</dbReference>
<evidence type="ECO:0000313" key="7">
    <source>
        <dbReference type="Proteomes" id="UP000559182"/>
    </source>
</evidence>
<dbReference type="InterPro" id="IPR003142">
    <property type="entry name" value="BPL_C"/>
</dbReference>
<dbReference type="CDD" id="cd07302">
    <property type="entry name" value="CHD"/>
    <property type="match status" value="1"/>
</dbReference>
<dbReference type="GO" id="GO:0009190">
    <property type="term" value="P:cyclic nucleotide biosynthetic process"/>
    <property type="evidence" value="ECO:0007669"/>
    <property type="project" value="InterPro"/>
</dbReference>